<evidence type="ECO:0000259" key="1">
    <source>
        <dbReference type="Pfam" id="PF01869"/>
    </source>
</evidence>
<keyword evidence="2" id="KW-0808">Transferase</keyword>
<feature type="domain" description="ATPase BadF/BadG/BcrA/BcrD type" evidence="1">
    <location>
        <begin position="11"/>
        <end position="308"/>
    </location>
</feature>
<comment type="caution">
    <text evidence="2">The sequence shown here is derived from an EMBL/GenBank/DDBJ whole genome shotgun (WGS) entry which is preliminary data.</text>
</comment>
<organism evidence="2 3">
    <name type="scientific">Longimycelium tulufanense</name>
    <dbReference type="NCBI Taxonomy" id="907463"/>
    <lineage>
        <taxon>Bacteria</taxon>
        <taxon>Bacillati</taxon>
        <taxon>Actinomycetota</taxon>
        <taxon>Actinomycetes</taxon>
        <taxon>Pseudonocardiales</taxon>
        <taxon>Pseudonocardiaceae</taxon>
        <taxon>Longimycelium</taxon>
    </lineage>
</organism>
<reference evidence="2" key="2">
    <citation type="submission" date="2020-09" db="EMBL/GenBank/DDBJ databases">
        <authorList>
            <person name="Sun Q."/>
            <person name="Zhou Y."/>
        </authorList>
    </citation>
    <scope>NUCLEOTIDE SEQUENCE</scope>
    <source>
        <strain evidence="2">CGMCC 4.5737</strain>
    </source>
</reference>
<protein>
    <submittedName>
        <fullName evidence="2">N-acetylglucosamine kinase</fullName>
    </submittedName>
</protein>
<dbReference type="Proteomes" id="UP000637578">
    <property type="component" value="Unassembled WGS sequence"/>
</dbReference>
<keyword evidence="3" id="KW-1185">Reference proteome</keyword>
<sequence length="341" mass="35580">MTEPVAAVLAIDGGNSKTDVLLVDADGTILASLRGPGASPQAVGLEASMRAFDDMVRRTARDARLPPGKPLARHTAAYLAGADLPREEEMLQRAVAEQGWSHSTVVGNDTFAVLRAGTPDGVGVAVVCGAGINCVGVAPDGQISRFPSVGRISGDWGAGEFLATEMIWWAMRAADGRGPDTALLPAVLDHFRAASAPELVERLHFGEVPPDHLGALTPILFQVAEGSDEVALRLVERLAEEVALLATVSLRRLDLLTEAVPVVLGGGVAVGAGPLLWERVRQLCTTAAPRCEVRVVDVPPVVGAALYGLDAIGAEPAAEQRLRSAGRALLGGIAERMDDPR</sequence>
<dbReference type="AlphaFoldDB" id="A0A8J3C968"/>
<evidence type="ECO:0000313" key="3">
    <source>
        <dbReference type="Proteomes" id="UP000637578"/>
    </source>
</evidence>
<name>A0A8J3C968_9PSEU</name>
<dbReference type="PANTHER" id="PTHR43190:SF3">
    <property type="entry name" value="N-ACETYL-D-GLUCOSAMINE KINASE"/>
    <property type="match status" value="1"/>
</dbReference>
<proteinExistence type="predicted"/>
<dbReference type="InterPro" id="IPR052519">
    <property type="entry name" value="Euk-type_GlcNAc_Kinase"/>
</dbReference>
<keyword evidence="2" id="KW-0418">Kinase</keyword>
<dbReference type="Gene3D" id="3.30.420.40">
    <property type="match status" value="2"/>
</dbReference>
<dbReference type="Pfam" id="PF01869">
    <property type="entry name" value="BcrAD_BadFG"/>
    <property type="match status" value="1"/>
</dbReference>
<gene>
    <name evidence="2" type="ORF">GCM10012275_13950</name>
</gene>
<dbReference type="GO" id="GO:0016301">
    <property type="term" value="F:kinase activity"/>
    <property type="evidence" value="ECO:0007669"/>
    <property type="project" value="UniProtKB-KW"/>
</dbReference>
<dbReference type="RefSeq" id="WP_189055089.1">
    <property type="nucleotide sequence ID" value="NZ_BMMK01000004.1"/>
</dbReference>
<dbReference type="PANTHER" id="PTHR43190">
    <property type="entry name" value="N-ACETYL-D-GLUCOSAMINE KINASE"/>
    <property type="match status" value="1"/>
</dbReference>
<dbReference type="InterPro" id="IPR043129">
    <property type="entry name" value="ATPase_NBD"/>
</dbReference>
<accession>A0A8J3C968</accession>
<evidence type="ECO:0000313" key="2">
    <source>
        <dbReference type="EMBL" id="GGM44139.1"/>
    </source>
</evidence>
<dbReference type="SUPFAM" id="SSF53067">
    <property type="entry name" value="Actin-like ATPase domain"/>
    <property type="match status" value="2"/>
</dbReference>
<dbReference type="EMBL" id="BMMK01000004">
    <property type="protein sequence ID" value="GGM44139.1"/>
    <property type="molecule type" value="Genomic_DNA"/>
</dbReference>
<reference evidence="2" key="1">
    <citation type="journal article" date="2014" name="Int. J. Syst. Evol. Microbiol.">
        <title>Complete genome sequence of Corynebacterium casei LMG S-19264T (=DSM 44701T), isolated from a smear-ripened cheese.</title>
        <authorList>
            <consortium name="US DOE Joint Genome Institute (JGI-PGF)"/>
            <person name="Walter F."/>
            <person name="Albersmeier A."/>
            <person name="Kalinowski J."/>
            <person name="Ruckert C."/>
        </authorList>
    </citation>
    <scope>NUCLEOTIDE SEQUENCE</scope>
    <source>
        <strain evidence="2">CGMCC 4.5737</strain>
    </source>
</reference>
<dbReference type="InterPro" id="IPR002731">
    <property type="entry name" value="ATPase_BadF"/>
</dbReference>